<dbReference type="PANTHER" id="PTHR13847">
    <property type="entry name" value="SARCOSINE DEHYDROGENASE-RELATED"/>
    <property type="match status" value="1"/>
</dbReference>
<dbReference type="GeneID" id="92751392"/>
<keyword evidence="4" id="KW-1185">Reference proteome</keyword>
<protein>
    <submittedName>
        <fullName evidence="3">Glycine/D-amino acid oxidase-like deaminating enzyme</fullName>
    </submittedName>
</protein>
<organism evidence="3 4">
    <name type="scientific">Arthrobacter bambusae</name>
    <dbReference type="NCBI Taxonomy" id="1338426"/>
    <lineage>
        <taxon>Bacteria</taxon>
        <taxon>Bacillati</taxon>
        <taxon>Actinomycetota</taxon>
        <taxon>Actinomycetes</taxon>
        <taxon>Micrococcales</taxon>
        <taxon>Micrococcaceae</taxon>
        <taxon>Arthrobacter</taxon>
    </lineage>
</organism>
<dbReference type="PANTHER" id="PTHR13847:SF287">
    <property type="entry name" value="FAD-DEPENDENT OXIDOREDUCTASE DOMAIN-CONTAINING PROTEIN 1"/>
    <property type="match status" value="1"/>
</dbReference>
<accession>A0ABV2P1N4</accession>
<proteinExistence type="predicted"/>
<name>A0ABV2P1N4_9MICC</name>
<dbReference type="Gene3D" id="3.30.9.10">
    <property type="entry name" value="D-Amino Acid Oxidase, subunit A, domain 2"/>
    <property type="match status" value="1"/>
</dbReference>
<evidence type="ECO:0000313" key="3">
    <source>
        <dbReference type="EMBL" id="MET4538666.1"/>
    </source>
</evidence>
<dbReference type="EMBL" id="JBEPSN010000001">
    <property type="protein sequence ID" value="MET4538666.1"/>
    <property type="molecule type" value="Genomic_DNA"/>
</dbReference>
<dbReference type="RefSeq" id="WP_354226265.1">
    <property type="nucleotide sequence ID" value="NZ_JBEPSN010000001.1"/>
</dbReference>
<dbReference type="InterPro" id="IPR006076">
    <property type="entry name" value="FAD-dep_OxRdtase"/>
</dbReference>
<evidence type="ECO:0000259" key="2">
    <source>
        <dbReference type="Pfam" id="PF01266"/>
    </source>
</evidence>
<dbReference type="SUPFAM" id="SSF51905">
    <property type="entry name" value="FAD/NAD(P)-binding domain"/>
    <property type="match status" value="1"/>
</dbReference>
<reference evidence="3 4" key="1">
    <citation type="submission" date="2024-06" db="EMBL/GenBank/DDBJ databases">
        <title>Sorghum-associated microbial communities from plants grown in Nebraska, USA.</title>
        <authorList>
            <person name="Schachtman D."/>
        </authorList>
    </citation>
    <scope>NUCLEOTIDE SEQUENCE [LARGE SCALE GENOMIC DNA]</scope>
    <source>
        <strain evidence="3 4">3552</strain>
    </source>
</reference>
<evidence type="ECO:0000313" key="4">
    <source>
        <dbReference type="Proteomes" id="UP001549307"/>
    </source>
</evidence>
<sequence>MLLDQADIVVVGGGIVGLSTAYSLKQRGYDVVLVEQRFLAFGASGRNSGGIWVQSTAAGPELELVRRGIALLTDFESEMGPTFDFARSGGQFFFETEAQHAALKSYVTDRRQQGIAVEFITAEEAREAGPGVPESAVGAVYSADDAKMNTSKFVRALGQLARRLGIRIYENTPALSLIRNGDAITGIRTVRGNVMGGGVIWCAGPWAANLEAEGIDLPLDLVRVGLLTTQPIRATRPSLTRGPLGAQHVTALASLPDFEPDVFNSMVPEPGKPGYEDIAVQDGEGNLLIGHTLDAANSLNPHITMESSRTMIDTILQRRPEYGELGVTGLWAGIVGNTPDRLPIIDNVEGLYVNTGHSSGAGTGTMSGELMAQLVTGESPAMPLETFALSRPALATRFKTEGTDIYAGESH</sequence>
<dbReference type="Pfam" id="PF01266">
    <property type="entry name" value="DAO"/>
    <property type="match status" value="1"/>
</dbReference>
<evidence type="ECO:0000256" key="1">
    <source>
        <dbReference type="ARBA" id="ARBA00023002"/>
    </source>
</evidence>
<dbReference type="Proteomes" id="UP001549307">
    <property type="component" value="Unassembled WGS sequence"/>
</dbReference>
<gene>
    <name evidence="3" type="ORF">ABIE37_000421</name>
</gene>
<dbReference type="Gene3D" id="3.50.50.60">
    <property type="entry name" value="FAD/NAD(P)-binding domain"/>
    <property type="match status" value="1"/>
</dbReference>
<dbReference type="InterPro" id="IPR036188">
    <property type="entry name" value="FAD/NAD-bd_sf"/>
</dbReference>
<comment type="caution">
    <text evidence="3">The sequence shown here is derived from an EMBL/GenBank/DDBJ whole genome shotgun (WGS) entry which is preliminary data.</text>
</comment>
<keyword evidence="1" id="KW-0560">Oxidoreductase</keyword>
<feature type="domain" description="FAD dependent oxidoreductase" evidence="2">
    <location>
        <begin position="7"/>
        <end position="374"/>
    </location>
</feature>